<evidence type="ECO:0000256" key="3">
    <source>
        <dbReference type="SAM" id="SignalP"/>
    </source>
</evidence>
<organism evidence="4">
    <name type="scientific">Sarcoptes scabiei</name>
    <name type="common">Itch mite</name>
    <name type="synonym">Acarus scabiei</name>
    <dbReference type="NCBI Taxonomy" id="52283"/>
    <lineage>
        <taxon>Eukaryota</taxon>
        <taxon>Metazoa</taxon>
        <taxon>Ecdysozoa</taxon>
        <taxon>Arthropoda</taxon>
        <taxon>Chelicerata</taxon>
        <taxon>Arachnida</taxon>
        <taxon>Acari</taxon>
        <taxon>Acariformes</taxon>
        <taxon>Sarcoptiformes</taxon>
        <taxon>Astigmata</taxon>
        <taxon>Psoroptidia</taxon>
        <taxon>Sarcoptoidea</taxon>
        <taxon>Sarcoptidae</taxon>
        <taxon>Sarcoptinae</taxon>
        <taxon>Sarcoptes</taxon>
    </lineage>
</organism>
<dbReference type="AlphaFoldDB" id="A0A834RL16"/>
<dbReference type="OrthoDB" id="6513032at2759"/>
<feature type="compositionally biased region" description="Polar residues" evidence="1">
    <location>
        <begin position="291"/>
        <end position="324"/>
    </location>
</feature>
<evidence type="ECO:0000256" key="2">
    <source>
        <dbReference type="SAM" id="Phobius"/>
    </source>
</evidence>
<feature type="transmembrane region" description="Helical" evidence="2">
    <location>
        <begin position="157"/>
        <end position="186"/>
    </location>
</feature>
<reference evidence="4" key="2">
    <citation type="submission" date="2020-01" db="EMBL/GenBank/DDBJ databases">
        <authorList>
            <person name="Korhonen P.K.K."/>
            <person name="Guangxu M.G."/>
            <person name="Wang T.W."/>
            <person name="Stroehlein A.J.S."/>
            <person name="Young N.D."/>
            <person name="Ang C.-S.A."/>
            <person name="Fernando D.W.F."/>
            <person name="Lu H.L."/>
            <person name="Taylor S.T."/>
            <person name="Ehtesham M.E.M."/>
            <person name="Najaraj S.H.N."/>
            <person name="Harsha G.H.G."/>
            <person name="Madugundu A.M."/>
            <person name="Renuse S.R."/>
            <person name="Holt D.H."/>
            <person name="Pandey A.P."/>
            <person name="Papenfuss A.P."/>
            <person name="Gasser R.B.G."/>
            <person name="Fischer K.F."/>
        </authorList>
    </citation>
    <scope>NUCLEOTIDE SEQUENCE</scope>
    <source>
        <strain evidence="4">SSS_KF_BRIS2020</strain>
    </source>
</reference>
<reference evidence="6" key="1">
    <citation type="journal article" date="2020" name="PLoS Negl. Trop. Dis.">
        <title>High-quality nuclear genome for Sarcoptes scabiei-A critical resource for a neglected parasite.</title>
        <authorList>
            <person name="Korhonen P.K."/>
            <person name="Gasser R.B."/>
            <person name="Ma G."/>
            <person name="Wang T."/>
            <person name="Stroehlein A.J."/>
            <person name="Young N.D."/>
            <person name="Ang C.S."/>
            <person name="Fernando D.D."/>
            <person name="Lu H.C."/>
            <person name="Taylor S."/>
            <person name="Reynolds S.L."/>
            <person name="Mofiz E."/>
            <person name="Najaraj S.H."/>
            <person name="Gowda H."/>
            <person name="Madugundu A."/>
            <person name="Renuse S."/>
            <person name="Holt D."/>
            <person name="Pandey A."/>
            <person name="Papenfuss A.T."/>
            <person name="Fischer K."/>
        </authorList>
    </citation>
    <scope>NUCLEOTIDE SEQUENCE [LARGE SCALE GENOMIC DNA]</scope>
</reference>
<evidence type="ECO:0000313" key="6">
    <source>
        <dbReference type="Proteomes" id="UP000070412"/>
    </source>
</evidence>
<protein>
    <submittedName>
        <fullName evidence="4 5">Uncharacterized protein</fullName>
    </submittedName>
</protein>
<evidence type="ECO:0000313" key="4">
    <source>
        <dbReference type="EMBL" id="KAF7496613.1"/>
    </source>
</evidence>
<reference evidence="5" key="3">
    <citation type="submission" date="2022-06" db="UniProtKB">
        <authorList>
            <consortium name="EnsemblMetazoa"/>
        </authorList>
    </citation>
    <scope>IDENTIFICATION</scope>
</reference>
<keyword evidence="2" id="KW-1133">Transmembrane helix</keyword>
<name>A0A834RL16_SARSC</name>
<accession>A0A834RL16</accession>
<dbReference type="EnsemblMetazoa" id="SSS_4698s_mrna">
    <property type="protein sequence ID" value="KAF7496613.1"/>
    <property type="gene ID" value="SSS_4698"/>
</dbReference>
<evidence type="ECO:0000313" key="5">
    <source>
        <dbReference type="EnsemblMetazoa" id="KAF7496613.1"/>
    </source>
</evidence>
<keyword evidence="2" id="KW-0472">Membrane</keyword>
<keyword evidence="2" id="KW-0812">Transmembrane</keyword>
<keyword evidence="6" id="KW-1185">Reference proteome</keyword>
<dbReference type="PROSITE" id="PS51257">
    <property type="entry name" value="PROKAR_LIPOPROTEIN"/>
    <property type="match status" value="1"/>
</dbReference>
<feature type="region of interest" description="Disordered" evidence="1">
    <location>
        <begin position="256"/>
        <end position="324"/>
    </location>
</feature>
<dbReference type="EMBL" id="WVUK01000003">
    <property type="protein sequence ID" value="KAF7496613.1"/>
    <property type="molecule type" value="Genomic_DNA"/>
</dbReference>
<gene>
    <name evidence="4" type="ORF">SSS_4698</name>
</gene>
<keyword evidence="3" id="KW-0732">Signal</keyword>
<feature type="signal peptide" evidence="3">
    <location>
        <begin position="1"/>
        <end position="17"/>
    </location>
</feature>
<proteinExistence type="predicted"/>
<sequence length="324" mass="37498">MKFFTSFIFNLILMVSCHQTIDLNSSHNQMKNISSRSINPYDESDSLLELARNHLSKRSVPEFEATLNAMKCALRIVGLQVSEHHNNMIMCCGLWKMKSFMKTTADRVCENPRESNRVFDNFMTDELIYGKFTHSILGDDTLDCKNYPEGSRTCERLFAFITFILVMICLSLAFLIIGCVTASFFWRRYKRLYYKLLESKMSELDPSEKNLFMNDHFAIQKRKIPHWIANLNTNRKTDNRKSTLSNALKLEQKFNQRNRYNNNNRLDRNKTNKSTNNKRDSNSIGGKITPDSLQLPSSNSDATSQNTSIISLSECQTNNSEEKP</sequence>
<feature type="chain" id="PRO_5038259453" evidence="3">
    <location>
        <begin position="18"/>
        <end position="324"/>
    </location>
</feature>
<evidence type="ECO:0000256" key="1">
    <source>
        <dbReference type="SAM" id="MobiDB-lite"/>
    </source>
</evidence>
<dbReference type="Proteomes" id="UP000070412">
    <property type="component" value="Unassembled WGS sequence"/>
</dbReference>